<dbReference type="AlphaFoldDB" id="A0A0A9W9K0"/>
<keyword evidence="1" id="KW-0732">Signal</keyword>
<proteinExistence type="predicted"/>
<evidence type="ECO:0000313" key="2">
    <source>
        <dbReference type="EMBL" id="JAG04086.1"/>
    </source>
</evidence>
<name>A0A0A9W9K0_LYGHE</name>
<evidence type="ECO:0000256" key="1">
    <source>
        <dbReference type="SAM" id="SignalP"/>
    </source>
</evidence>
<gene>
    <name evidence="2" type="primary">CEBIP</name>
    <name evidence="2" type="ORF">CM83_100131</name>
</gene>
<feature type="chain" id="PRO_5015033658" evidence="1">
    <location>
        <begin position="22"/>
        <end position="116"/>
    </location>
</feature>
<reference evidence="2" key="1">
    <citation type="journal article" date="2014" name="PLoS ONE">
        <title>Transcriptome-Based Identification of ABC Transporters in the Western Tarnished Plant Bug Lygus hesperus.</title>
        <authorList>
            <person name="Hull J.J."/>
            <person name="Chaney K."/>
            <person name="Geib S.M."/>
            <person name="Fabrick J.A."/>
            <person name="Brent C.S."/>
            <person name="Walsh D."/>
            <person name="Lavine L.C."/>
        </authorList>
    </citation>
    <scope>NUCLEOTIDE SEQUENCE</scope>
</reference>
<accession>A0A0A9W9K0</accession>
<organism evidence="2">
    <name type="scientific">Lygus hesperus</name>
    <name type="common">Western plant bug</name>
    <dbReference type="NCBI Taxonomy" id="30085"/>
    <lineage>
        <taxon>Eukaryota</taxon>
        <taxon>Metazoa</taxon>
        <taxon>Ecdysozoa</taxon>
        <taxon>Arthropoda</taxon>
        <taxon>Hexapoda</taxon>
        <taxon>Insecta</taxon>
        <taxon>Pterygota</taxon>
        <taxon>Neoptera</taxon>
        <taxon>Paraneoptera</taxon>
        <taxon>Hemiptera</taxon>
        <taxon>Heteroptera</taxon>
        <taxon>Panheteroptera</taxon>
        <taxon>Cimicomorpha</taxon>
        <taxon>Miridae</taxon>
        <taxon>Mirini</taxon>
        <taxon>Lygus</taxon>
    </lineage>
</organism>
<sequence>MISSGVQLSAVLILGVALIWAQETDMLDLLSAIEDQEQTTSKDFSDILQLQESLVTINCRLSCSLLDYSQTCGCVKKRCCLWKNPCVALCNGARILGEKEDSECRGLSVQVHAKSP</sequence>
<evidence type="ECO:0000313" key="3">
    <source>
        <dbReference type="EMBL" id="JAG62031.1"/>
    </source>
</evidence>
<feature type="signal peptide" evidence="1">
    <location>
        <begin position="1"/>
        <end position="21"/>
    </location>
</feature>
<reference evidence="3" key="3">
    <citation type="submission" date="2014-09" db="EMBL/GenBank/DDBJ databases">
        <authorList>
            <person name="Magalhaes I.L.F."/>
            <person name="Oliveira U."/>
            <person name="Santos F.R."/>
            <person name="Vidigal T.H.D.A."/>
            <person name="Brescovit A.D."/>
            <person name="Santos A.J."/>
        </authorList>
    </citation>
    <scope>NUCLEOTIDE SEQUENCE</scope>
</reference>
<dbReference type="EMBL" id="GBHO01039518">
    <property type="protein sequence ID" value="JAG04086.1"/>
    <property type="molecule type" value="Transcribed_RNA"/>
</dbReference>
<reference evidence="2" key="2">
    <citation type="submission" date="2014-07" db="EMBL/GenBank/DDBJ databases">
        <authorList>
            <person name="Hull J."/>
        </authorList>
    </citation>
    <scope>NUCLEOTIDE SEQUENCE</scope>
</reference>
<dbReference type="EMBL" id="GBRD01003790">
    <property type="protein sequence ID" value="JAG62031.1"/>
    <property type="molecule type" value="Transcribed_RNA"/>
</dbReference>
<protein>
    <submittedName>
        <fullName evidence="2">Chitin elicitor-binding protein</fullName>
    </submittedName>
</protein>